<dbReference type="FunFam" id="3.40.190.80:FF:000006">
    <property type="entry name" value="Bisphosphate nucleotidase 1"/>
    <property type="match status" value="1"/>
</dbReference>
<feature type="binding site" evidence="18">
    <location>
        <position position="116"/>
    </location>
    <ligand>
        <name>Mg(2+)</name>
        <dbReference type="ChEBI" id="CHEBI:18420"/>
        <label>1</label>
        <note>catalytic</note>
    </ligand>
</feature>
<comment type="catalytic activity">
    <reaction evidence="12">
        <text>1D-myo-inositol 1,4-bisphosphate + H2O = 1D-myo-inositol 4-phosphate + phosphate</text>
        <dbReference type="Rhea" id="RHEA:15553"/>
        <dbReference type="ChEBI" id="CHEBI:15377"/>
        <dbReference type="ChEBI" id="CHEBI:43474"/>
        <dbReference type="ChEBI" id="CHEBI:58282"/>
        <dbReference type="ChEBI" id="CHEBI:58469"/>
        <dbReference type="EC" id="3.1.3.57"/>
    </reaction>
    <physiologicalReaction direction="left-to-right" evidence="12">
        <dbReference type="Rhea" id="RHEA:15554"/>
    </physiologicalReaction>
</comment>
<dbReference type="AlphaFoldDB" id="A0A232FHF8"/>
<dbReference type="Pfam" id="PF00459">
    <property type="entry name" value="Inositol_P"/>
    <property type="match status" value="1"/>
</dbReference>
<dbReference type="FunFam" id="3.30.540.10:FF:000023">
    <property type="entry name" value="Protein CBR-TAG-231"/>
    <property type="match status" value="1"/>
</dbReference>
<dbReference type="PROSITE" id="PS00629">
    <property type="entry name" value="IMP_1"/>
    <property type="match status" value="1"/>
</dbReference>
<keyword evidence="7 18" id="KW-0460">Magnesium</keyword>
<dbReference type="GO" id="GO:0046872">
    <property type="term" value="F:metal ion binding"/>
    <property type="evidence" value="ECO:0007669"/>
    <property type="project" value="UniProtKB-KW"/>
</dbReference>
<dbReference type="EMBL" id="NNAY01000193">
    <property type="protein sequence ID" value="OXU30112.1"/>
    <property type="molecule type" value="Genomic_DNA"/>
</dbReference>
<dbReference type="GO" id="GO:0046854">
    <property type="term" value="P:phosphatidylinositol phosphate biosynthetic process"/>
    <property type="evidence" value="ECO:0007669"/>
    <property type="project" value="InterPro"/>
</dbReference>
<dbReference type="InterPro" id="IPR020583">
    <property type="entry name" value="Inositol_monoP_metal-BS"/>
</dbReference>
<feature type="binding site" evidence="18">
    <location>
        <position position="73"/>
    </location>
    <ligand>
        <name>Mg(2+)</name>
        <dbReference type="ChEBI" id="CHEBI:18420"/>
        <label>1</label>
        <note>catalytic</note>
    </ligand>
</feature>
<comment type="catalytic activity">
    <reaction evidence="10">
        <text>1D-myo-inositol 1,3,4-trisphosphate + H2O = 1D-myo-inositol 3,4-bisphosphate + phosphate</text>
        <dbReference type="Rhea" id="RHEA:70319"/>
        <dbReference type="ChEBI" id="CHEBI:15377"/>
        <dbReference type="ChEBI" id="CHEBI:43474"/>
        <dbReference type="ChEBI" id="CHEBI:58414"/>
        <dbReference type="ChEBI" id="CHEBI:83241"/>
    </reaction>
    <physiologicalReaction direction="left-to-right" evidence="10">
        <dbReference type="Rhea" id="RHEA:70320"/>
    </physiologicalReaction>
</comment>
<dbReference type="EC" id="3.1.3.7" evidence="3"/>
<evidence type="ECO:0000256" key="1">
    <source>
        <dbReference type="ARBA" id="ARBA00001946"/>
    </source>
</evidence>
<proteinExistence type="inferred from homology"/>
<dbReference type="PANTHER" id="PTHR43028:SF5">
    <property type="entry name" value="3'(2'),5'-BISPHOSPHATE NUCLEOTIDASE 1"/>
    <property type="match status" value="1"/>
</dbReference>
<evidence type="ECO:0000256" key="6">
    <source>
        <dbReference type="ARBA" id="ARBA00022801"/>
    </source>
</evidence>
<dbReference type="GO" id="GO:0004441">
    <property type="term" value="F:inositol-1,4-bisphosphate 1-phosphatase activity"/>
    <property type="evidence" value="ECO:0007669"/>
    <property type="project" value="UniProtKB-EC"/>
</dbReference>
<evidence type="ECO:0000313" key="20">
    <source>
        <dbReference type="Proteomes" id="UP000215335"/>
    </source>
</evidence>
<dbReference type="CDD" id="cd01640">
    <property type="entry name" value="IPPase"/>
    <property type="match status" value="1"/>
</dbReference>
<dbReference type="GO" id="GO:0008441">
    <property type="term" value="F:3'(2'),5'-bisphosphate nucleotidase activity"/>
    <property type="evidence" value="ECO:0007669"/>
    <property type="project" value="UniProtKB-EC"/>
</dbReference>
<dbReference type="Gene3D" id="3.40.190.80">
    <property type="match status" value="1"/>
</dbReference>
<evidence type="ECO:0000256" key="12">
    <source>
        <dbReference type="ARBA" id="ARBA00044478"/>
    </source>
</evidence>
<dbReference type="Proteomes" id="UP000215335">
    <property type="component" value="Unassembled WGS sequence"/>
</dbReference>
<reference evidence="19 20" key="1">
    <citation type="journal article" date="2017" name="Curr. Biol.">
        <title>The Evolution of Venom by Co-option of Single-Copy Genes.</title>
        <authorList>
            <person name="Martinson E.O."/>
            <person name="Mrinalini"/>
            <person name="Kelkar Y.D."/>
            <person name="Chang C.H."/>
            <person name="Werren J.H."/>
        </authorList>
    </citation>
    <scope>NUCLEOTIDE SEQUENCE [LARGE SCALE GENOMIC DNA]</scope>
    <source>
        <strain evidence="19 20">Alberta</strain>
        <tissue evidence="19">Whole body</tissue>
    </source>
</reference>
<evidence type="ECO:0000256" key="16">
    <source>
        <dbReference type="ARBA" id="ARBA00044544"/>
    </source>
</evidence>
<dbReference type="InterPro" id="IPR000760">
    <property type="entry name" value="Inositol_monophosphatase-like"/>
</dbReference>
<evidence type="ECO:0000256" key="13">
    <source>
        <dbReference type="ARBA" id="ARBA00044479"/>
    </source>
</evidence>
<evidence type="ECO:0000256" key="8">
    <source>
        <dbReference type="ARBA" id="ARBA00040342"/>
    </source>
</evidence>
<keyword evidence="20" id="KW-1185">Reference proteome</keyword>
<evidence type="ECO:0000256" key="10">
    <source>
        <dbReference type="ARBA" id="ARBA00044465"/>
    </source>
</evidence>
<comment type="caution">
    <text evidence="19">The sequence shown here is derived from an EMBL/GenBank/DDBJ whole genome shotgun (WGS) entry which is preliminary data.</text>
</comment>
<evidence type="ECO:0000256" key="3">
    <source>
        <dbReference type="ARBA" id="ARBA00012633"/>
    </source>
</evidence>
<sequence length="306" mass="33004">MAQSGALITRLVASSVTAATRAGKIIRDVMSQGELNIVDKGTNDLQTEADRSAQRCIVTSLSQQFPGVTIIGEEEPSNCEVPSDWVVTDMDQEVLKVTLPQHLENAKAEDLCVWVDPLDGTSEYTQGLVEHVTVLVGVALGDKAIGGVIHQPYFKNSENGTWGRTIWGIDGVGIGGFKPIPPPEGKRIITTTRSHCDSTVQGALDALQPDEILRVGGAGHKVMLLLEGKAHAYVFASKGCKRWDTCAPEAVLHSVGGTLTDLHGERYVYNSKTSYPNNGGVLATAPGQQHQWYLARIPNEIKQRLV</sequence>
<evidence type="ECO:0000256" key="17">
    <source>
        <dbReference type="ARBA" id="ARBA00044554"/>
    </source>
</evidence>
<evidence type="ECO:0000256" key="14">
    <source>
        <dbReference type="ARBA" id="ARBA00044484"/>
    </source>
</evidence>
<dbReference type="STRING" id="543379.A0A232FHF8"/>
<evidence type="ECO:0000256" key="4">
    <source>
        <dbReference type="ARBA" id="ARBA00022671"/>
    </source>
</evidence>
<keyword evidence="5 18" id="KW-0479">Metal-binding</keyword>
<keyword evidence="6" id="KW-0378">Hydrolase</keyword>
<evidence type="ECO:0000256" key="2">
    <source>
        <dbReference type="ARBA" id="ARBA00009759"/>
    </source>
</evidence>
<comment type="catalytic activity">
    <reaction evidence="13">
        <text>adenosine 3',5'-bisphosphate + H2O = AMP + phosphate</text>
        <dbReference type="Rhea" id="RHEA:10040"/>
        <dbReference type="ChEBI" id="CHEBI:15377"/>
        <dbReference type="ChEBI" id="CHEBI:43474"/>
        <dbReference type="ChEBI" id="CHEBI:58343"/>
        <dbReference type="ChEBI" id="CHEBI:456215"/>
        <dbReference type="EC" id="3.1.3.7"/>
    </reaction>
    <physiologicalReaction direction="left-to-right" evidence="13">
        <dbReference type="Rhea" id="RHEA:10041"/>
    </physiologicalReaction>
</comment>
<comment type="catalytic activity">
    <reaction evidence="11">
        <text>adenosine 2',5'-bisphosphate + H2O = AMP + phosphate</text>
        <dbReference type="Rhea" id="RHEA:77643"/>
        <dbReference type="ChEBI" id="CHEBI:15377"/>
        <dbReference type="ChEBI" id="CHEBI:43474"/>
        <dbReference type="ChEBI" id="CHEBI:194156"/>
        <dbReference type="ChEBI" id="CHEBI:456215"/>
        <dbReference type="EC" id="3.1.3.7"/>
    </reaction>
    <physiologicalReaction direction="left-to-right" evidence="11">
        <dbReference type="Rhea" id="RHEA:77644"/>
    </physiologicalReaction>
</comment>
<evidence type="ECO:0000256" key="7">
    <source>
        <dbReference type="ARBA" id="ARBA00022842"/>
    </source>
</evidence>
<dbReference type="PANTHER" id="PTHR43028">
    <property type="entry name" value="3'(2'),5'-BISPHOSPHATE NUCLEOTIDASE 1"/>
    <property type="match status" value="1"/>
</dbReference>
<comment type="catalytic activity">
    <reaction evidence="14">
        <text>3'-phosphoadenylyl sulfate + H2O = adenosine 5'-phosphosulfate + phosphate</text>
        <dbReference type="Rhea" id="RHEA:77639"/>
        <dbReference type="ChEBI" id="CHEBI:15377"/>
        <dbReference type="ChEBI" id="CHEBI:43474"/>
        <dbReference type="ChEBI" id="CHEBI:58243"/>
        <dbReference type="ChEBI" id="CHEBI:58339"/>
        <dbReference type="EC" id="3.1.3.7"/>
    </reaction>
    <physiologicalReaction direction="left-to-right" evidence="14">
        <dbReference type="Rhea" id="RHEA:77640"/>
    </physiologicalReaction>
</comment>
<dbReference type="PROSITE" id="PS00630">
    <property type="entry name" value="IMP_2"/>
    <property type="match status" value="1"/>
</dbReference>
<dbReference type="SUPFAM" id="SSF56655">
    <property type="entry name" value="Carbohydrate phosphatase"/>
    <property type="match status" value="1"/>
</dbReference>
<protein>
    <recommendedName>
        <fullName evidence="8">3'(2'),5'-bisphosphate nucleotidase 1</fullName>
        <ecNumber evidence="15">3.1.3.57</ecNumber>
        <ecNumber evidence="3">3.1.3.7</ecNumber>
    </recommendedName>
    <alternativeName>
        <fullName evidence="16">3'-phosphoadenosine 5'-phosphate phosphatase</fullName>
    </alternativeName>
    <alternativeName>
        <fullName evidence="9">Bisphosphate 3'-nucleotidase 1</fullName>
    </alternativeName>
    <alternativeName>
        <fullName evidence="17">Inositol-polyphosphate 1-phosphatase</fullName>
    </alternativeName>
</protein>
<dbReference type="OrthoDB" id="411145at2759"/>
<feature type="binding site" evidence="18">
    <location>
        <position position="118"/>
    </location>
    <ligand>
        <name>Mg(2+)</name>
        <dbReference type="ChEBI" id="CHEBI:18420"/>
        <label>1</label>
        <note>catalytic</note>
    </ligand>
</feature>
<organism evidence="19 20">
    <name type="scientific">Trichomalopsis sarcophagae</name>
    <dbReference type="NCBI Taxonomy" id="543379"/>
    <lineage>
        <taxon>Eukaryota</taxon>
        <taxon>Metazoa</taxon>
        <taxon>Ecdysozoa</taxon>
        <taxon>Arthropoda</taxon>
        <taxon>Hexapoda</taxon>
        <taxon>Insecta</taxon>
        <taxon>Pterygota</taxon>
        <taxon>Neoptera</taxon>
        <taxon>Endopterygota</taxon>
        <taxon>Hymenoptera</taxon>
        <taxon>Apocrita</taxon>
        <taxon>Proctotrupomorpha</taxon>
        <taxon>Chalcidoidea</taxon>
        <taxon>Pteromalidae</taxon>
        <taxon>Pteromalinae</taxon>
        <taxon>Trichomalopsis</taxon>
    </lineage>
</organism>
<feature type="binding site" evidence="18">
    <location>
        <position position="119"/>
    </location>
    <ligand>
        <name>Mg(2+)</name>
        <dbReference type="ChEBI" id="CHEBI:18420"/>
        <label>1</label>
        <note>catalytic</note>
    </ligand>
</feature>
<comment type="similarity">
    <text evidence="2">Belongs to the inositol monophosphatase superfamily.</text>
</comment>
<accession>A0A232FHF8</accession>
<dbReference type="Gene3D" id="3.30.540.10">
    <property type="entry name" value="Fructose-1,6-Bisphosphatase, subunit A, domain 1"/>
    <property type="match status" value="1"/>
</dbReference>
<evidence type="ECO:0000256" key="15">
    <source>
        <dbReference type="ARBA" id="ARBA00044519"/>
    </source>
</evidence>
<keyword evidence="4" id="KW-0452">Lithium</keyword>
<evidence type="ECO:0000256" key="5">
    <source>
        <dbReference type="ARBA" id="ARBA00022723"/>
    </source>
</evidence>
<comment type="cofactor">
    <cofactor evidence="1 18">
        <name>Mg(2+)</name>
        <dbReference type="ChEBI" id="CHEBI:18420"/>
    </cofactor>
</comment>
<evidence type="ECO:0000256" key="9">
    <source>
        <dbReference type="ARBA" id="ARBA00041815"/>
    </source>
</evidence>
<dbReference type="EC" id="3.1.3.57" evidence="15"/>
<evidence type="ECO:0000256" key="11">
    <source>
        <dbReference type="ARBA" id="ARBA00044466"/>
    </source>
</evidence>
<dbReference type="InterPro" id="IPR050725">
    <property type="entry name" value="CysQ/Inositol_MonoPase"/>
</dbReference>
<evidence type="ECO:0000256" key="18">
    <source>
        <dbReference type="PIRSR" id="PIRSR600760-2"/>
    </source>
</evidence>
<gene>
    <name evidence="19" type="ORF">TSAR_003788</name>
</gene>
<feature type="binding site" evidence="18">
    <location>
        <position position="244"/>
    </location>
    <ligand>
        <name>Mg(2+)</name>
        <dbReference type="ChEBI" id="CHEBI:18420"/>
        <label>1</label>
        <note>catalytic</note>
    </ligand>
</feature>
<evidence type="ECO:0000313" key="19">
    <source>
        <dbReference type="EMBL" id="OXU30112.1"/>
    </source>
</evidence>
<name>A0A232FHF8_9HYME</name>
<dbReference type="InterPro" id="IPR020550">
    <property type="entry name" value="Inositol_monophosphatase_CS"/>
</dbReference>